<evidence type="ECO:0000256" key="1">
    <source>
        <dbReference type="SAM" id="Phobius"/>
    </source>
</evidence>
<organism evidence="4 5">
    <name type="scientific">Nonomuraea pusilla</name>
    <dbReference type="NCBI Taxonomy" id="46177"/>
    <lineage>
        <taxon>Bacteria</taxon>
        <taxon>Bacillati</taxon>
        <taxon>Actinomycetota</taxon>
        <taxon>Actinomycetes</taxon>
        <taxon>Streptosporangiales</taxon>
        <taxon>Streptosporangiaceae</taxon>
        <taxon>Nonomuraea</taxon>
    </lineage>
</organism>
<proteinExistence type="predicted"/>
<dbReference type="RefSeq" id="WP_091105273.1">
    <property type="nucleotide sequence ID" value="NZ_FOBF01000027.1"/>
</dbReference>
<dbReference type="Pfam" id="PF00144">
    <property type="entry name" value="Beta-lactamase"/>
    <property type="match status" value="1"/>
</dbReference>
<evidence type="ECO:0000256" key="2">
    <source>
        <dbReference type="SAM" id="SignalP"/>
    </source>
</evidence>
<dbReference type="OrthoDB" id="3174977at2"/>
<dbReference type="InterPro" id="IPR001466">
    <property type="entry name" value="Beta-lactam-related"/>
</dbReference>
<accession>A0A1H8GR93</accession>
<dbReference type="InterPro" id="IPR012338">
    <property type="entry name" value="Beta-lactam/transpept-like"/>
</dbReference>
<keyword evidence="1" id="KW-1133">Transmembrane helix</keyword>
<feature type="signal peptide" evidence="2">
    <location>
        <begin position="1"/>
        <end position="23"/>
    </location>
</feature>
<dbReference type="SUPFAM" id="SSF56601">
    <property type="entry name" value="beta-lactamase/transpeptidase-like"/>
    <property type="match status" value="1"/>
</dbReference>
<evidence type="ECO:0000313" key="4">
    <source>
        <dbReference type="EMBL" id="SEN46340.1"/>
    </source>
</evidence>
<dbReference type="PANTHER" id="PTHR46825:SF9">
    <property type="entry name" value="BETA-LACTAMASE-RELATED DOMAIN-CONTAINING PROTEIN"/>
    <property type="match status" value="1"/>
</dbReference>
<evidence type="ECO:0000259" key="3">
    <source>
        <dbReference type="Pfam" id="PF00144"/>
    </source>
</evidence>
<keyword evidence="2" id="KW-0732">Signal</keyword>
<feature type="chain" id="PRO_5011525565" evidence="2">
    <location>
        <begin position="24"/>
        <end position="466"/>
    </location>
</feature>
<dbReference type="PANTHER" id="PTHR46825">
    <property type="entry name" value="D-ALANYL-D-ALANINE-CARBOXYPEPTIDASE/ENDOPEPTIDASE AMPH"/>
    <property type="match status" value="1"/>
</dbReference>
<dbReference type="EMBL" id="FOBF01000027">
    <property type="protein sequence ID" value="SEN46340.1"/>
    <property type="molecule type" value="Genomic_DNA"/>
</dbReference>
<dbReference type="STRING" id="46177.SAMN05660976_07615"/>
<keyword evidence="5" id="KW-1185">Reference proteome</keyword>
<keyword evidence="1" id="KW-0812">Transmembrane</keyword>
<feature type="transmembrane region" description="Helical" evidence="1">
    <location>
        <begin position="360"/>
        <end position="379"/>
    </location>
</feature>
<reference evidence="4 5" key="1">
    <citation type="submission" date="2016-10" db="EMBL/GenBank/DDBJ databases">
        <authorList>
            <person name="de Groot N.N."/>
        </authorList>
    </citation>
    <scope>NUCLEOTIDE SEQUENCE [LARGE SCALE GENOMIC DNA]</scope>
    <source>
        <strain evidence="4 5">DSM 43357</strain>
    </source>
</reference>
<feature type="transmembrane region" description="Helical" evidence="1">
    <location>
        <begin position="400"/>
        <end position="421"/>
    </location>
</feature>
<gene>
    <name evidence="4" type="ORF">SAMN05660976_07615</name>
</gene>
<dbReference type="Proteomes" id="UP000198953">
    <property type="component" value="Unassembled WGS sequence"/>
</dbReference>
<sequence length="466" mass="49553">MLRTALAAICLTVVPSILTPAPASVDAYVERYRAATGLPGVAVAITKGGSVIHAAGYGKTATGEPVTADTPMAVASVSKSFTALAVMQLAEKGELALDQPVRRYLPEFTMADPRAAKITVRQLLDQTSGMADSAFREKSLPQPDTLQGAVARLRTAGLAAEPGTAFSYHNTNYQVAARLVEVVSGRPFAAYLAAHVFEPLGMRHSTTLNTDRDLPGTARGHLYVLGQALALPEPTGFGNGSGGVLSTAGDMARWLIAQNSGLPGLLSPRAVREMRTPSKPNKEYALGWYVGRTERGTPVLEHGGDLFTSTAHQVLMPDSGYGIAVMANTGMAFSDAHALMTGIIAIIEGGTPRPPSTQSLVLTDALFALLTLVTVGLAARGTVRARRWAARRRGWQLWRLAPYLVPIALCATIAPIHRVLARGRDAAWIQLAYLYPTFMIWLVTAAAAGLTVVAARLWGTARLRRR</sequence>
<dbReference type="AlphaFoldDB" id="A0A1H8GR93"/>
<dbReference type="Gene3D" id="3.40.710.10">
    <property type="entry name" value="DD-peptidase/beta-lactamase superfamily"/>
    <property type="match status" value="1"/>
</dbReference>
<feature type="transmembrane region" description="Helical" evidence="1">
    <location>
        <begin position="433"/>
        <end position="458"/>
    </location>
</feature>
<evidence type="ECO:0000313" key="5">
    <source>
        <dbReference type="Proteomes" id="UP000198953"/>
    </source>
</evidence>
<dbReference type="InterPro" id="IPR050491">
    <property type="entry name" value="AmpC-like"/>
</dbReference>
<keyword evidence="1" id="KW-0472">Membrane</keyword>
<protein>
    <submittedName>
        <fullName evidence="4">CubicO group peptidase, beta-lactamase class C family</fullName>
    </submittedName>
</protein>
<feature type="domain" description="Beta-lactamase-related" evidence="3">
    <location>
        <begin position="25"/>
        <end position="330"/>
    </location>
</feature>
<name>A0A1H8GR93_9ACTN</name>